<proteinExistence type="predicted"/>
<dbReference type="OrthoDB" id="8037279at2759"/>
<name>A0A8X6GVZ0_TRICU</name>
<feature type="coiled-coil region" evidence="1">
    <location>
        <begin position="38"/>
        <end position="100"/>
    </location>
</feature>
<evidence type="ECO:0000313" key="2">
    <source>
        <dbReference type="EMBL" id="GFR10115.1"/>
    </source>
</evidence>
<comment type="caution">
    <text evidence="2">The sequence shown here is derived from an EMBL/GenBank/DDBJ whole genome shotgun (WGS) entry which is preliminary data.</text>
</comment>
<keyword evidence="3" id="KW-1185">Reference proteome</keyword>
<sequence length="356" mass="40567">MDALKTKRKSLRTSFTTTANKLKECLAKKEDAKDGDKLRAVKSQLQDKFLRLDEIQNKISSLLLENNETAAEYESDFQAAEDYRDNFLELKSKIETLLNKDFGSFLESPPELDVTTNRDKEVCARALLDDGSQRSYIEKNLAAELFLSPSGREIFSQGLFGGGISLLLSIRDTTGTTEIAIHRNNERRAFELRCWASNDSKEDQDKQMVLGLSWDVISDELSCKLPSNIDCTQGKPVTKRVLLSVINSVYDPIGFTAPALLLPKLLMQEAWRGKIGWDEVLPVELEHKYRLWERTMHFMSKCAISRRLFAENYDDFTVHIFTDASAYAYAACAFLRCEFKGQVTVNSWQLKLDLLQ</sequence>
<dbReference type="EMBL" id="BMAO01026497">
    <property type="protein sequence ID" value="GFR10115.1"/>
    <property type="molecule type" value="Genomic_DNA"/>
</dbReference>
<dbReference type="Pfam" id="PF05380">
    <property type="entry name" value="Peptidase_A17"/>
    <property type="match status" value="1"/>
</dbReference>
<dbReference type="AlphaFoldDB" id="A0A8X6GVZ0"/>
<keyword evidence="1" id="KW-0175">Coiled coil</keyword>
<organism evidence="2 3">
    <name type="scientific">Trichonephila clavata</name>
    <name type="common">Joro spider</name>
    <name type="synonym">Nephila clavata</name>
    <dbReference type="NCBI Taxonomy" id="2740835"/>
    <lineage>
        <taxon>Eukaryota</taxon>
        <taxon>Metazoa</taxon>
        <taxon>Ecdysozoa</taxon>
        <taxon>Arthropoda</taxon>
        <taxon>Chelicerata</taxon>
        <taxon>Arachnida</taxon>
        <taxon>Araneae</taxon>
        <taxon>Araneomorphae</taxon>
        <taxon>Entelegynae</taxon>
        <taxon>Araneoidea</taxon>
        <taxon>Nephilidae</taxon>
        <taxon>Trichonephila</taxon>
    </lineage>
</organism>
<dbReference type="InterPro" id="IPR008042">
    <property type="entry name" value="Retrotrans_Pao"/>
</dbReference>
<accession>A0A8X6GVZ0</accession>
<evidence type="ECO:0000256" key="1">
    <source>
        <dbReference type="SAM" id="Coils"/>
    </source>
</evidence>
<reference evidence="2" key="1">
    <citation type="submission" date="2020-07" db="EMBL/GenBank/DDBJ databases">
        <title>Multicomponent nature underlies the extraordinary mechanical properties of spider dragline silk.</title>
        <authorList>
            <person name="Kono N."/>
            <person name="Nakamura H."/>
            <person name="Mori M."/>
            <person name="Yoshida Y."/>
            <person name="Ohtoshi R."/>
            <person name="Malay A.D."/>
            <person name="Moran D.A.P."/>
            <person name="Tomita M."/>
            <person name="Numata K."/>
            <person name="Arakawa K."/>
        </authorList>
    </citation>
    <scope>NUCLEOTIDE SEQUENCE</scope>
</reference>
<gene>
    <name evidence="2" type="primary">AVEN_13566_1</name>
    <name evidence="2" type="ORF">TNCT_222341</name>
</gene>
<dbReference type="PANTHER" id="PTHR47331">
    <property type="entry name" value="PHD-TYPE DOMAIN-CONTAINING PROTEIN"/>
    <property type="match status" value="1"/>
</dbReference>
<dbReference type="Proteomes" id="UP000887116">
    <property type="component" value="Unassembled WGS sequence"/>
</dbReference>
<protein>
    <submittedName>
        <fullName evidence="2">DUF1758 domain-containing protein</fullName>
    </submittedName>
</protein>
<evidence type="ECO:0000313" key="3">
    <source>
        <dbReference type="Proteomes" id="UP000887116"/>
    </source>
</evidence>